<feature type="domain" description="HTH tetR-type" evidence="6">
    <location>
        <begin position="8"/>
        <end position="68"/>
    </location>
</feature>
<dbReference type="PANTHER" id="PTHR47506">
    <property type="entry name" value="TRANSCRIPTIONAL REGULATORY PROTEIN"/>
    <property type="match status" value="1"/>
</dbReference>
<dbReference type="RefSeq" id="WP_156739958.1">
    <property type="nucleotide sequence ID" value="NZ_CACRYJ010000016.1"/>
</dbReference>
<dbReference type="InterPro" id="IPR009057">
    <property type="entry name" value="Homeodomain-like_sf"/>
</dbReference>
<protein>
    <submittedName>
        <fullName evidence="7">Transcriptional regulator BetI</fullName>
    </submittedName>
</protein>
<dbReference type="InterPro" id="IPR036271">
    <property type="entry name" value="Tet_transcr_reg_TetR-rel_C_sf"/>
</dbReference>
<dbReference type="Pfam" id="PF00440">
    <property type="entry name" value="TetR_N"/>
    <property type="match status" value="1"/>
</dbReference>
<evidence type="ECO:0000259" key="6">
    <source>
        <dbReference type="PROSITE" id="PS50977"/>
    </source>
</evidence>
<dbReference type="AlphaFoldDB" id="A0A7M4DGA2"/>
<accession>A0A7M4DGA2</accession>
<keyword evidence="8" id="KW-1185">Reference proteome</keyword>
<comment type="caution">
    <text evidence="7">The sequence shown here is derived from an EMBL/GenBank/DDBJ whole genome shotgun (WGS) entry which is preliminary data.</text>
</comment>
<evidence type="ECO:0000256" key="2">
    <source>
        <dbReference type="ARBA" id="ARBA00023015"/>
    </source>
</evidence>
<dbReference type="PROSITE" id="PS50977">
    <property type="entry name" value="HTH_TETR_2"/>
    <property type="match status" value="1"/>
</dbReference>
<keyword evidence="3 5" id="KW-0238">DNA-binding</keyword>
<feature type="DNA-binding region" description="H-T-H motif" evidence="5">
    <location>
        <begin position="31"/>
        <end position="50"/>
    </location>
</feature>
<sequence length="202" mass="22481">MPKQVDHRERRESIARALWTIVDQQGWARTTMREVAREAGASLGQLQHYFSSRSQMLTFAIKFAADQTSQRVTQGMAALDQPPHPRDVLRVVLIELLPFRPDARATSRMNAAYVLEAMHDPTLHEQVALGLRDGRAMVERLIRQAISDGQISPHRDPAIETDLILALTGFAPLLELGVIEPQAALAAIDQHLDQLFPPGGAR</sequence>
<keyword evidence="1" id="KW-0678">Repressor</keyword>
<evidence type="ECO:0000313" key="8">
    <source>
        <dbReference type="Proteomes" id="UP000419743"/>
    </source>
</evidence>
<dbReference type="Proteomes" id="UP000419743">
    <property type="component" value="Unassembled WGS sequence"/>
</dbReference>
<keyword evidence="2" id="KW-0805">Transcription regulation</keyword>
<dbReference type="SUPFAM" id="SSF48498">
    <property type="entry name" value="Tetracyclin repressor-like, C-terminal domain"/>
    <property type="match status" value="1"/>
</dbReference>
<dbReference type="GO" id="GO:0003677">
    <property type="term" value="F:DNA binding"/>
    <property type="evidence" value="ECO:0007669"/>
    <property type="project" value="UniProtKB-UniRule"/>
</dbReference>
<dbReference type="InterPro" id="IPR039538">
    <property type="entry name" value="BetI_C"/>
</dbReference>
<gene>
    <name evidence="7" type="ORF">HALOF300_01148</name>
</gene>
<evidence type="ECO:0000313" key="7">
    <source>
        <dbReference type="EMBL" id="VZO35945.1"/>
    </source>
</evidence>
<evidence type="ECO:0000256" key="4">
    <source>
        <dbReference type="ARBA" id="ARBA00023163"/>
    </source>
</evidence>
<dbReference type="PANTHER" id="PTHR47506:SF3">
    <property type="entry name" value="HTH-TYPE TRANSCRIPTIONAL REGULATOR LMRA"/>
    <property type="match status" value="1"/>
</dbReference>
<dbReference type="Pfam" id="PF13977">
    <property type="entry name" value="TetR_C_6"/>
    <property type="match status" value="1"/>
</dbReference>
<name>A0A7M4DGA2_9MICO</name>
<dbReference type="EMBL" id="CACRYJ010000016">
    <property type="protein sequence ID" value="VZO35945.1"/>
    <property type="molecule type" value="Genomic_DNA"/>
</dbReference>
<dbReference type="SUPFAM" id="SSF46689">
    <property type="entry name" value="Homeodomain-like"/>
    <property type="match status" value="1"/>
</dbReference>
<reference evidence="7 8" key="1">
    <citation type="submission" date="2019-11" db="EMBL/GenBank/DDBJ databases">
        <authorList>
            <person name="Criscuolo A."/>
        </authorList>
    </citation>
    <scope>NUCLEOTIDE SEQUENCE [LARGE SCALE GENOMIC DNA]</scope>
    <source>
        <strain evidence="7">CIP111667</strain>
    </source>
</reference>
<evidence type="ECO:0000256" key="1">
    <source>
        <dbReference type="ARBA" id="ARBA00022491"/>
    </source>
</evidence>
<evidence type="ECO:0000256" key="3">
    <source>
        <dbReference type="ARBA" id="ARBA00023125"/>
    </source>
</evidence>
<dbReference type="Gene3D" id="1.10.357.10">
    <property type="entry name" value="Tetracycline Repressor, domain 2"/>
    <property type="match status" value="1"/>
</dbReference>
<evidence type="ECO:0000256" key="5">
    <source>
        <dbReference type="PROSITE-ProRule" id="PRU00335"/>
    </source>
</evidence>
<keyword evidence="4" id="KW-0804">Transcription</keyword>
<dbReference type="InterPro" id="IPR001647">
    <property type="entry name" value="HTH_TetR"/>
</dbReference>
<organism evidence="7 8">
    <name type="scientific">Occultella aeris</name>
    <dbReference type="NCBI Taxonomy" id="2761496"/>
    <lineage>
        <taxon>Bacteria</taxon>
        <taxon>Bacillati</taxon>
        <taxon>Actinomycetota</taxon>
        <taxon>Actinomycetes</taxon>
        <taxon>Micrococcales</taxon>
        <taxon>Ruaniaceae</taxon>
        <taxon>Occultella</taxon>
    </lineage>
</organism>
<proteinExistence type="predicted"/>